<keyword evidence="6" id="KW-0624">Polysaccharide degradation</keyword>
<organism evidence="10 11">
    <name type="scientific">Littorina saxatilis</name>
    <dbReference type="NCBI Taxonomy" id="31220"/>
    <lineage>
        <taxon>Eukaryota</taxon>
        <taxon>Metazoa</taxon>
        <taxon>Spiralia</taxon>
        <taxon>Lophotrochozoa</taxon>
        <taxon>Mollusca</taxon>
        <taxon>Gastropoda</taxon>
        <taxon>Caenogastropoda</taxon>
        <taxon>Littorinimorpha</taxon>
        <taxon>Littorinoidea</taxon>
        <taxon>Littorinidae</taxon>
        <taxon>Littorina</taxon>
    </lineage>
</organism>
<keyword evidence="5" id="KW-0326">Glycosidase</keyword>
<protein>
    <recommendedName>
        <fullName evidence="9">GH10 domain-containing protein</fullName>
    </recommendedName>
</protein>
<feature type="chain" id="PRO_5042971178" description="GH10 domain-containing protein" evidence="8">
    <location>
        <begin position="22"/>
        <end position="568"/>
    </location>
</feature>
<keyword evidence="3" id="KW-0378">Hydrolase</keyword>
<dbReference type="EMBL" id="JBAMIC010000008">
    <property type="protein sequence ID" value="KAK7105079.1"/>
    <property type="molecule type" value="Genomic_DNA"/>
</dbReference>
<comment type="caution">
    <text evidence="10">The sequence shown here is derived from an EMBL/GenBank/DDBJ whole genome shotgun (WGS) entry which is preliminary data.</text>
</comment>
<dbReference type="SUPFAM" id="SSF51445">
    <property type="entry name" value="(Trans)glycosidases"/>
    <property type="match status" value="1"/>
</dbReference>
<dbReference type="GO" id="GO:0000272">
    <property type="term" value="P:polysaccharide catabolic process"/>
    <property type="evidence" value="ECO:0007669"/>
    <property type="project" value="UniProtKB-KW"/>
</dbReference>
<gene>
    <name evidence="10" type="ORF">V1264_019695</name>
</gene>
<comment type="similarity">
    <text evidence="1">Belongs to the glycosyl hydrolase 10 (cellulase F) family.</text>
</comment>
<dbReference type="PROSITE" id="PS51760">
    <property type="entry name" value="GH10_2"/>
    <property type="match status" value="1"/>
</dbReference>
<dbReference type="PANTHER" id="PTHR31490">
    <property type="entry name" value="GLYCOSYL HYDROLASE"/>
    <property type="match status" value="1"/>
</dbReference>
<dbReference type="PROSITE" id="PS00591">
    <property type="entry name" value="GH10_1"/>
    <property type="match status" value="1"/>
</dbReference>
<dbReference type="Proteomes" id="UP001374579">
    <property type="component" value="Unassembled WGS sequence"/>
</dbReference>
<feature type="active site" description="Nucleophile" evidence="7">
    <location>
        <position position="440"/>
    </location>
</feature>
<accession>A0AAN9GES8</accession>
<dbReference type="PANTHER" id="PTHR31490:SF1">
    <property type="entry name" value="ENDO-1,4-BETA-XYLANASE 1"/>
    <property type="match status" value="1"/>
</dbReference>
<dbReference type="InterPro" id="IPR001000">
    <property type="entry name" value="GH10_dom"/>
</dbReference>
<evidence type="ECO:0000256" key="1">
    <source>
        <dbReference type="ARBA" id="ARBA00007495"/>
    </source>
</evidence>
<feature type="signal peptide" evidence="8">
    <location>
        <begin position="1"/>
        <end position="21"/>
    </location>
</feature>
<proteinExistence type="inferred from homology"/>
<keyword evidence="2" id="KW-0677">Repeat</keyword>
<evidence type="ECO:0000256" key="8">
    <source>
        <dbReference type="SAM" id="SignalP"/>
    </source>
</evidence>
<evidence type="ECO:0000259" key="9">
    <source>
        <dbReference type="PROSITE" id="PS51760"/>
    </source>
</evidence>
<dbReference type="GO" id="GO:0031176">
    <property type="term" value="F:endo-1,4-beta-xylanase activity"/>
    <property type="evidence" value="ECO:0007669"/>
    <property type="project" value="UniProtKB-ARBA"/>
</dbReference>
<dbReference type="InterPro" id="IPR003305">
    <property type="entry name" value="CenC_carb-bd"/>
</dbReference>
<keyword evidence="8" id="KW-0732">Signal</keyword>
<sequence>MDPAVRLFLLALVFKSSESLGDELVKNGGFESMDHWGCWQIQCSLTTDKHSGHHALKVTGRHNWYEGPSQFIELTPGHLYTASGWVKLLSDQPGQPGQDVFLEIGYTYTDGSQYFFVAGSHNGVKTSDGWVHLTGNFDVPKKPTKEVRIYYQGPDPSVSFVVDDVSLKEISPVSNWRHISDSVINQTRKSDIHIHVTTASHVKRADVEIHVLQKKRSFPLGTDVSYTAYNSNAAGGKFRAFLQRHFNWATPGLPLKWHFTEQRRGQVNYQDALTTIHGLRKQGLKVRGHNLVWSVKDYVQDWLQQLSGNELRTVVKQHIIDIMNVTHGLLEHWDVNNENLHGTWYQDTLHDPDYDLELFRIAHHADPNVKLFLNEYGVVAGGHSTNDYLKQAQHFKAANVGLYGLGVQCHFPSEYAPEPSLIKKRLDVLAQAGLPIWVTELDVQAQDENRRADFYETALRAVYGHPAVEGIVFWGFWDQAHWLGRKASLVQGDDMQMNAAGRRVFDLFENQWTTDETHSLPTSGQLTVRGFHGDYEIRVMHQGRELANLNKTFTLAKGDHSVNINVHQ</sequence>
<keyword evidence="11" id="KW-1185">Reference proteome</keyword>
<evidence type="ECO:0000256" key="2">
    <source>
        <dbReference type="ARBA" id="ARBA00022737"/>
    </source>
</evidence>
<dbReference type="InterPro" id="IPR008979">
    <property type="entry name" value="Galactose-bd-like_sf"/>
</dbReference>
<keyword evidence="4" id="KW-0119">Carbohydrate metabolism</keyword>
<dbReference type="InterPro" id="IPR031158">
    <property type="entry name" value="GH10_AS"/>
</dbReference>
<dbReference type="SUPFAM" id="SSF49785">
    <property type="entry name" value="Galactose-binding domain-like"/>
    <property type="match status" value="1"/>
</dbReference>
<evidence type="ECO:0000256" key="5">
    <source>
        <dbReference type="ARBA" id="ARBA00023295"/>
    </source>
</evidence>
<feature type="domain" description="GH10" evidence="9">
    <location>
        <begin position="221"/>
        <end position="507"/>
    </location>
</feature>
<evidence type="ECO:0000256" key="3">
    <source>
        <dbReference type="ARBA" id="ARBA00022801"/>
    </source>
</evidence>
<dbReference type="InterPro" id="IPR044846">
    <property type="entry name" value="GH10"/>
</dbReference>
<dbReference type="Pfam" id="PF02018">
    <property type="entry name" value="CBM_4_9"/>
    <property type="match status" value="1"/>
</dbReference>
<evidence type="ECO:0000313" key="11">
    <source>
        <dbReference type="Proteomes" id="UP001374579"/>
    </source>
</evidence>
<dbReference type="InterPro" id="IPR017853">
    <property type="entry name" value="GH"/>
</dbReference>
<dbReference type="AlphaFoldDB" id="A0AAN9GES8"/>
<dbReference type="Gene3D" id="2.60.120.260">
    <property type="entry name" value="Galactose-binding domain-like"/>
    <property type="match status" value="1"/>
</dbReference>
<dbReference type="SMART" id="SM00633">
    <property type="entry name" value="Glyco_10"/>
    <property type="match status" value="1"/>
</dbReference>
<name>A0AAN9GES8_9CAEN</name>
<reference evidence="10 11" key="1">
    <citation type="submission" date="2024-02" db="EMBL/GenBank/DDBJ databases">
        <title>Chromosome-scale genome assembly of the rough periwinkle Littorina saxatilis.</title>
        <authorList>
            <person name="De Jode A."/>
            <person name="Faria R."/>
            <person name="Formenti G."/>
            <person name="Sims Y."/>
            <person name="Smith T.P."/>
            <person name="Tracey A."/>
            <person name="Wood J.M.D."/>
            <person name="Zagrodzka Z.B."/>
            <person name="Johannesson K."/>
            <person name="Butlin R.K."/>
            <person name="Leder E.H."/>
        </authorList>
    </citation>
    <scope>NUCLEOTIDE SEQUENCE [LARGE SCALE GENOMIC DNA]</scope>
    <source>
        <strain evidence="10">Snail1</strain>
        <tissue evidence="10">Muscle</tissue>
    </source>
</reference>
<dbReference type="Pfam" id="PF00331">
    <property type="entry name" value="Glyco_hydro_10"/>
    <property type="match status" value="1"/>
</dbReference>
<evidence type="ECO:0000256" key="6">
    <source>
        <dbReference type="ARBA" id="ARBA00023326"/>
    </source>
</evidence>
<evidence type="ECO:0000313" key="10">
    <source>
        <dbReference type="EMBL" id="KAK7105079.1"/>
    </source>
</evidence>
<dbReference type="Gene3D" id="3.20.20.80">
    <property type="entry name" value="Glycosidases"/>
    <property type="match status" value="1"/>
</dbReference>
<evidence type="ECO:0000256" key="7">
    <source>
        <dbReference type="PROSITE-ProRule" id="PRU10061"/>
    </source>
</evidence>
<evidence type="ECO:0000256" key="4">
    <source>
        <dbReference type="ARBA" id="ARBA00023277"/>
    </source>
</evidence>